<evidence type="ECO:0000256" key="6">
    <source>
        <dbReference type="RuleBase" id="RU000320"/>
    </source>
</evidence>
<comment type="similarity">
    <text evidence="2">Belongs to the complex I subunit 4 family.</text>
</comment>
<keyword evidence="5 7" id="KW-0472">Membrane</keyword>
<evidence type="ECO:0000313" key="9">
    <source>
        <dbReference type="EMBL" id="GER87838.1"/>
    </source>
</evidence>
<keyword evidence="4 7" id="KW-1133">Transmembrane helix</keyword>
<dbReference type="GO" id="GO:0015990">
    <property type="term" value="P:electron transport coupled proton transport"/>
    <property type="evidence" value="ECO:0007669"/>
    <property type="project" value="TreeGrafter"/>
</dbReference>
<dbReference type="InterPro" id="IPR003918">
    <property type="entry name" value="NADH_UbQ_OxRdtase"/>
</dbReference>
<feature type="transmembrane region" description="Helical" evidence="7">
    <location>
        <begin position="167"/>
        <end position="188"/>
    </location>
</feature>
<dbReference type="PRINTS" id="PR01437">
    <property type="entry name" value="NUOXDRDTASE4"/>
</dbReference>
<dbReference type="GO" id="GO:0003954">
    <property type="term" value="F:NADH dehydrogenase activity"/>
    <property type="evidence" value="ECO:0007669"/>
    <property type="project" value="TreeGrafter"/>
</dbReference>
<dbReference type="GO" id="GO:0048039">
    <property type="term" value="F:ubiquinone binding"/>
    <property type="evidence" value="ECO:0007669"/>
    <property type="project" value="TreeGrafter"/>
</dbReference>
<dbReference type="InterPro" id="IPR001750">
    <property type="entry name" value="ND/Mrp_TM"/>
</dbReference>
<feature type="domain" description="NADH:quinone oxidoreductase/Mrp antiporter transmembrane" evidence="8">
    <location>
        <begin position="131"/>
        <end position="430"/>
    </location>
</feature>
<feature type="transmembrane region" description="Helical" evidence="7">
    <location>
        <begin position="228"/>
        <end position="250"/>
    </location>
</feature>
<evidence type="ECO:0000256" key="1">
    <source>
        <dbReference type="ARBA" id="ARBA00004127"/>
    </source>
</evidence>
<feature type="transmembrane region" description="Helical" evidence="7">
    <location>
        <begin position="427"/>
        <end position="453"/>
    </location>
</feature>
<feature type="transmembrane region" description="Helical" evidence="7">
    <location>
        <begin position="6"/>
        <end position="21"/>
    </location>
</feature>
<evidence type="ECO:0000256" key="5">
    <source>
        <dbReference type="ARBA" id="ARBA00023136"/>
    </source>
</evidence>
<dbReference type="PANTHER" id="PTHR43507">
    <property type="entry name" value="NADH-UBIQUINONE OXIDOREDUCTASE CHAIN 4"/>
    <property type="match status" value="1"/>
</dbReference>
<dbReference type="EMBL" id="BKZW01000001">
    <property type="protein sequence ID" value="GER87838.1"/>
    <property type="molecule type" value="Genomic_DNA"/>
</dbReference>
<proteinExistence type="inferred from homology"/>
<dbReference type="GO" id="GO:0016020">
    <property type="term" value="C:membrane"/>
    <property type="evidence" value="ECO:0007669"/>
    <property type="project" value="UniProtKB-SubCell"/>
</dbReference>
<evidence type="ECO:0000256" key="3">
    <source>
        <dbReference type="ARBA" id="ARBA00022692"/>
    </source>
</evidence>
<keyword evidence="3 6" id="KW-0812">Transmembrane</keyword>
<comment type="subcellular location">
    <subcellularLocation>
        <location evidence="1">Endomembrane system</location>
        <topology evidence="1">Multi-pass membrane protein</topology>
    </subcellularLocation>
    <subcellularLocation>
        <location evidence="6">Membrane</location>
        <topology evidence="6">Multi-pass membrane protein</topology>
    </subcellularLocation>
</comment>
<evidence type="ECO:0000256" key="2">
    <source>
        <dbReference type="ARBA" id="ARBA00009025"/>
    </source>
</evidence>
<dbReference type="GO" id="GO:0012505">
    <property type="term" value="C:endomembrane system"/>
    <property type="evidence" value="ECO:0007669"/>
    <property type="project" value="UniProtKB-SubCell"/>
</dbReference>
<feature type="transmembrane region" description="Helical" evidence="7">
    <location>
        <begin position="351"/>
        <end position="368"/>
    </location>
</feature>
<accession>A0A5J4KEU8</accession>
<feature type="transmembrane region" description="Helical" evidence="7">
    <location>
        <begin position="292"/>
        <end position="313"/>
    </location>
</feature>
<sequence length="518" mass="55968">MFFLSAVILFPLLGGLALLFFPREQVRAIRMTALGLALIELLLVLGLDLAYLQNSVSLFSSSFLHESWRWFPDLGINYSLGMDGISLVLVSLTALLTAICIGASFRIESKVKNYMAFMLLFESGMLGVFLASNLFLFYIFWEVMLIPAYFLLGTWGGERRIYAAFKFVIYTSVGSFLMLVGIIAIGYYHQLAAVAAGGTSCGYTLELSQLLNTSATCHGVLDGTTQLWLLLAFAAAFAVKVPLIPFHSWLPDAYSEAPAPVTALLAGAMSKTGVYGFLRLCIPLFPQAIHTLAPYINVLAVVGILYCAVLALMQTDLKRLLGYSSISHLGVIMLGLFSFTAQGMTGSVLQMVNHGITTAVLFLIAGFLEYRTGTRRLQDYGGLAARIPWLAVMMFIAALSSLGLPGLNSFTGEFLSLLGAFRANVTLGVLGTLVVVPAAWYMLRFFIGLMWGVPATEGAVSANLRKGGIRDLSLGELGVIIPLIILIFYIGVQPAVLTGIIDPSVANTMQVLSSAFVK</sequence>
<evidence type="ECO:0000259" key="8">
    <source>
        <dbReference type="Pfam" id="PF00361"/>
    </source>
</evidence>
<dbReference type="PANTHER" id="PTHR43507:SF1">
    <property type="entry name" value="NADH-UBIQUINONE OXIDOREDUCTASE CHAIN 4"/>
    <property type="match status" value="1"/>
</dbReference>
<keyword evidence="10" id="KW-1185">Reference proteome</keyword>
<evidence type="ECO:0000256" key="4">
    <source>
        <dbReference type="ARBA" id="ARBA00022989"/>
    </source>
</evidence>
<comment type="caution">
    <text evidence="9">The sequence shown here is derived from an EMBL/GenBank/DDBJ whole genome shotgun (WGS) entry which is preliminary data.</text>
</comment>
<keyword evidence="9" id="KW-0830">Ubiquinone</keyword>
<feature type="transmembrane region" description="Helical" evidence="7">
    <location>
        <begin position="474"/>
        <end position="492"/>
    </location>
</feature>
<dbReference type="Proteomes" id="UP000326912">
    <property type="component" value="Unassembled WGS sequence"/>
</dbReference>
<organism evidence="9 10">
    <name type="scientific">Dictyobacter vulcani</name>
    <dbReference type="NCBI Taxonomy" id="2607529"/>
    <lineage>
        <taxon>Bacteria</taxon>
        <taxon>Bacillati</taxon>
        <taxon>Chloroflexota</taxon>
        <taxon>Ktedonobacteria</taxon>
        <taxon>Ktedonobacterales</taxon>
        <taxon>Dictyobacteraceae</taxon>
        <taxon>Dictyobacter</taxon>
    </lineage>
</organism>
<dbReference type="GO" id="GO:0008137">
    <property type="term" value="F:NADH dehydrogenase (ubiquinone) activity"/>
    <property type="evidence" value="ECO:0007669"/>
    <property type="project" value="InterPro"/>
</dbReference>
<dbReference type="GO" id="GO:0042773">
    <property type="term" value="P:ATP synthesis coupled electron transport"/>
    <property type="evidence" value="ECO:0007669"/>
    <property type="project" value="InterPro"/>
</dbReference>
<dbReference type="AlphaFoldDB" id="A0A5J4KEU8"/>
<feature type="transmembrane region" description="Helical" evidence="7">
    <location>
        <begin position="320"/>
        <end position="339"/>
    </location>
</feature>
<dbReference type="RefSeq" id="WP_151755797.1">
    <property type="nucleotide sequence ID" value="NZ_BKZW01000001.1"/>
</dbReference>
<feature type="transmembrane region" description="Helical" evidence="7">
    <location>
        <begin position="114"/>
        <end position="132"/>
    </location>
</feature>
<dbReference type="InterPro" id="IPR010227">
    <property type="entry name" value="NADH_Q_OxRdtase_chainM/4"/>
</dbReference>
<reference evidence="9 10" key="1">
    <citation type="submission" date="2019-10" db="EMBL/GenBank/DDBJ databases">
        <title>Dictyobacter vulcani sp. nov., within the class Ktedonobacteria, isolated from soil of volcanic Mt. Zao.</title>
        <authorList>
            <person name="Zheng Y."/>
            <person name="Wang C.M."/>
            <person name="Sakai Y."/>
            <person name="Abe K."/>
            <person name="Yokota A."/>
            <person name="Yabe S."/>
        </authorList>
    </citation>
    <scope>NUCLEOTIDE SEQUENCE [LARGE SCALE GENOMIC DNA]</scope>
    <source>
        <strain evidence="9 10">W12</strain>
    </source>
</reference>
<evidence type="ECO:0000313" key="10">
    <source>
        <dbReference type="Proteomes" id="UP000326912"/>
    </source>
</evidence>
<protein>
    <submittedName>
        <fullName evidence="9">NADH:ubiquinone oxidoreductase subunit M</fullName>
    </submittedName>
</protein>
<dbReference type="Pfam" id="PF00361">
    <property type="entry name" value="Proton_antipo_M"/>
    <property type="match status" value="1"/>
</dbReference>
<feature type="transmembrane region" description="Helical" evidence="7">
    <location>
        <begin position="84"/>
        <end position="107"/>
    </location>
</feature>
<feature type="transmembrane region" description="Helical" evidence="7">
    <location>
        <begin position="33"/>
        <end position="52"/>
    </location>
</feature>
<dbReference type="NCBIfam" id="TIGR01972">
    <property type="entry name" value="NDH_I_M"/>
    <property type="match status" value="1"/>
</dbReference>
<name>A0A5J4KEU8_9CHLR</name>
<feature type="transmembrane region" description="Helical" evidence="7">
    <location>
        <begin position="389"/>
        <end position="407"/>
    </location>
</feature>
<evidence type="ECO:0000256" key="7">
    <source>
        <dbReference type="SAM" id="Phobius"/>
    </source>
</evidence>
<gene>
    <name evidence="9" type="primary">nuoM-1</name>
    <name evidence="9" type="ORF">KDW_20000</name>
</gene>